<evidence type="ECO:0000313" key="8">
    <source>
        <dbReference type="EMBL" id="PVD32989.1"/>
    </source>
</evidence>
<feature type="transmembrane region" description="Helical" evidence="6">
    <location>
        <begin position="217"/>
        <end position="240"/>
    </location>
</feature>
<dbReference type="InterPro" id="IPR052954">
    <property type="entry name" value="GPCR-Ligand_Int"/>
</dbReference>
<reference evidence="8 9" key="1">
    <citation type="submission" date="2018-04" db="EMBL/GenBank/DDBJ databases">
        <title>The genome of golden apple snail Pomacea canaliculata provides insight into stress tolerance and invasive adaptation.</title>
        <authorList>
            <person name="Liu C."/>
            <person name="Liu B."/>
            <person name="Ren Y."/>
            <person name="Zhang Y."/>
            <person name="Wang H."/>
            <person name="Li S."/>
            <person name="Jiang F."/>
            <person name="Yin L."/>
            <person name="Zhang G."/>
            <person name="Qian W."/>
            <person name="Fan W."/>
        </authorList>
    </citation>
    <scope>NUCLEOTIDE SEQUENCE [LARGE SCALE GENOMIC DNA]</scope>
    <source>
        <strain evidence="8">SZHN2017</strain>
        <tissue evidence="8">Muscle</tissue>
    </source>
</reference>
<evidence type="ECO:0000259" key="7">
    <source>
        <dbReference type="PROSITE" id="PS50262"/>
    </source>
</evidence>
<evidence type="ECO:0000256" key="4">
    <source>
        <dbReference type="ARBA" id="ARBA00023136"/>
    </source>
</evidence>
<evidence type="ECO:0000256" key="1">
    <source>
        <dbReference type="ARBA" id="ARBA00004370"/>
    </source>
</evidence>
<keyword evidence="2 5" id="KW-0812">Transmembrane</keyword>
<dbReference type="PROSITE" id="PS00237">
    <property type="entry name" value="G_PROTEIN_RECEP_F1_1"/>
    <property type="match status" value="1"/>
</dbReference>
<feature type="domain" description="G-protein coupled receptors family 1 profile" evidence="7">
    <location>
        <begin position="56"/>
        <end position="358"/>
    </location>
</feature>
<comment type="subcellular location">
    <subcellularLocation>
        <location evidence="1">Membrane</location>
    </subcellularLocation>
</comment>
<evidence type="ECO:0000256" key="2">
    <source>
        <dbReference type="ARBA" id="ARBA00022692"/>
    </source>
</evidence>
<dbReference type="Proteomes" id="UP000245119">
    <property type="component" value="Linkage Group LG4"/>
</dbReference>
<protein>
    <recommendedName>
        <fullName evidence="7">G-protein coupled receptors family 1 profile domain-containing protein</fullName>
    </recommendedName>
</protein>
<proteinExistence type="inferred from homology"/>
<dbReference type="PRINTS" id="PR00237">
    <property type="entry name" value="GPCRRHODOPSN"/>
</dbReference>
<keyword evidence="5" id="KW-0675">Receptor</keyword>
<gene>
    <name evidence="8" type="ORF">C0Q70_08437</name>
</gene>
<feature type="transmembrane region" description="Helical" evidence="6">
    <location>
        <begin position="39"/>
        <end position="65"/>
    </location>
</feature>
<name>A0A2T7PHU3_POMCA</name>
<sequence length="405" mass="45231">MEMKNGSQVLDKNFVSWPSNQRLDVGDLLTTEQRRQTNLILSCGVSTPVALIGFLGNLANLVILAKQGLGDSVNISLAALALGDLAYVIIVLSFSLMCFSPDTDPVVQNNKGQQYVPQAAMLRIAVARISSGIMALIAAERCLCVMVPLKVKRLVTFRCTTVAVIAIYIAVLVLFVPVLMMLEVKWFPADGNRTVALAVPTEFYIRNEHFLSTFSDLVISVVLPLSQISLVIVCTLLTVVRLKASSFWRQSMSQANAVSSRFRPAAQEELPSTDCQGSRGKNSRQVIVDEKTSKLSKLLITIAVIYIVCSTPGVIATLVRLFIPEFNLNRQYSNMFYVVYEVDFAFQTFNASITFFVYMIMSERFRSIFVSMVPLRCLCKRTDVHQSHEKPWKWQDTQMTSFTSE</sequence>
<dbReference type="PROSITE" id="PS50262">
    <property type="entry name" value="G_PROTEIN_RECEP_F1_2"/>
    <property type="match status" value="1"/>
</dbReference>
<comment type="similarity">
    <text evidence="5">Belongs to the G-protein coupled receptor 1 family.</text>
</comment>
<dbReference type="PANTHER" id="PTHR46641">
    <property type="entry name" value="FMRFAMIDE RECEPTOR-RELATED"/>
    <property type="match status" value="1"/>
</dbReference>
<dbReference type="InterPro" id="IPR000276">
    <property type="entry name" value="GPCR_Rhodpsn"/>
</dbReference>
<feature type="transmembrane region" description="Helical" evidence="6">
    <location>
        <begin position="298"/>
        <end position="323"/>
    </location>
</feature>
<keyword evidence="3 6" id="KW-1133">Transmembrane helix</keyword>
<evidence type="ECO:0000256" key="6">
    <source>
        <dbReference type="SAM" id="Phobius"/>
    </source>
</evidence>
<dbReference type="SUPFAM" id="SSF81321">
    <property type="entry name" value="Family A G protein-coupled receptor-like"/>
    <property type="match status" value="1"/>
</dbReference>
<keyword evidence="5" id="KW-0807">Transducer</keyword>
<evidence type="ECO:0000313" key="9">
    <source>
        <dbReference type="Proteomes" id="UP000245119"/>
    </source>
</evidence>
<dbReference type="OrthoDB" id="6158692at2759"/>
<dbReference type="EMBL" id="PZQS01000004">
    <property type="protein sequence ID" value="PVD32989.1"/>
    <property type="molecule type" value="Genomic_DNA"/>
</dbReference>
<accession>A0A2T7PHU3</accession>
<dbReference type="PANTHER" id="PTHR46641:SF18">
    <property type="entry name" value="G-PROTEIN COUPLED RECEPTORS FAMILY 1 PROFILE DOMAIN-CONTAINING PROTEIN"/>
    <property type="match status" value="1"/>
</dbReference>
<dbReference type="Pfam" id="PF00001">
    <property type="entry name" value="7tm_1"/>
    <property type="match status" value="1"/>
</dbReference>
<evidence type="ECO:0000256" key="5">
    <source>
        <dbReference type="RuleBase" id="RU000688"/>
    </source>
</evidence>
<dbReference type="Gene3D" id="1.20.1070.10">
    <property type="entry name" value="Rhodopsin 7-helix transmembrane proteins"/>
    <property type="match status" value="1"/>
</dbReference>
<comment type="caution">
    <text evidence="8">The sequence shown here is derived from an EMBL/GenBank/DDBJ whole genome shotgun (WGS) entry which is preliminary data.</text>
</comment>
<organism evidence="8 9">
    <name type="scientific">Pomacea canaliculata</name>
    <name type="common">Golden apple snail</name>
    <dbReference type="NCBI Taxonomy" id="400727"/>
    <lineage>
        <taxon>Eukaryota</taxon>
        <taxon>Metazoa</taxon>
        <taxon>Spiralia</taxon>
        <taxon>Lophotrochozoa</taxon>
        <taxon>Mollusca</taxon>
        <taxon>Gastropoda</taxon>
        <taxon>Caenogastropoda</taxon>
        <taxon>Architaenioglossa</taxon>
        <taxon>Ampullarioidea</taxon>
        <taxon>Ampullariidae</taxon>
        <taxon>Pomacea</taxon>
    </lineage>
</organism>
<dbReference type="GO" id="GO:0016020">
    <property type="term" value="C:membrane"/>
    <property type="evidence" value="ECO:0007669"/>
    <property type="project" value="UniProtKB-SubCell"/>
</dbReference>
<dbReference type="AlphaFoldDB" id="A0A2T7PHU3"/>
<dbReference type="InterPro" id="IPR017452">
    <property type="entry name" value="GPCR_Rhodpsn_7TM"/>
</dbReference>
<keyword evidence="5" id="KW-0297">G-protein coupled receptor</keyword>
<evidence type="ECO:0000256" key="3">
    <source>
        <dbReference type="ARBA" id="ARBA00022989"/>
    </source>
</evidence>
<feature type="transmembrane region" description="Helical" evidence="6">
    <location>
        <begin position="160"/>
        <end position="182"/>
    </location>
</feature>
<feature type="transmembrane region" description="Helical" evidence="6">
    <location>
        <begin position="77"/>
        <end position="100"/>
    </location>
</feature>
<feature type="transmembrane region" description="Helical" evidence="6">
    <location>
        <begin position="335"/>
        <end position="361"/>
    </location>
</feature>
<keyword evidence="9" id="KW-1185">Reference proteome</keyword>
<dbReference type="GO" id="GO:0004930">
    <property type="term" value="F:G protein-coupled receptor activity"/>
    <property type="evidence" value="ECO:0007669"/>
    <property type="project" value="UniProtKB-KW"/>
</dbReference>
<keyword evidence="4 6" id="KW-0472">Membrane</keyword>